<evidence type="ECO:0000256" key="2">
    <source>
        <dbReference type="SAM" id="SignalP"/>
    </source>
</evidence>
<keyword evidence="2" id="KW-0732">Signal</keyword>
<evidence type="ECO:0000313" key="3">
    <source>
        <dbReference type="EMBL" id="MBA8957679.1"/>
    </source>
</evidence>
<evidence type="ECO:0008006" key="5">
    <source>
        <dbReference type="Google" id="ProtNLM"/>
    </source>
</evidence>
<reference evidence="3 4" key="1">
    <citation type="submission" date="2020-08" db="EMBL/GenBank/DDBJ databases">
        <title>Genomic Encyclopedia of Type Strains, Phase IV (KMG-IV): sequencing the most valuable type-strain genomes for metagenomic binning, comparative biology and taxonomic classification.</title>
        <authorList>
            <person name="Goeker M."/>
        </authorList>
    </citation>
    <scope>NUCLEOTIDE SEQUENCE [LARGE SCALE GENOMIC DNA]</scope>
    <source>
        <strain evidence="3 4">DSM 44197</strain>
    </source>
</reference>
<comment type="caution">
    <text evidence="3">The sequence shown here is derived from an EMBL/GenBank/DDBJ whole genome shotgun (WGS) entry which is preliminary data.</text>
</comment>
<evidence type="ECO:0000256" key="1">
    <source>
        <dbReference type="SAM" id="MobiDB-lite"/>
    </source>
</evidence>
<dbReference type="RefSeq" id="WP_182849479.1">
    <property type="nucleotide sequence ID" value="NZ_BAAALP010000089.1"/>
</dbReference>
<proteinExistence type="predicted"/>
<accession>A0A7W3M0C6</accession>
<feature type="chain" id="PRO_5038422717" description="Secreted protein" evidence="2">
    <location>
        <begin position="23"/>
        <end position="163"/>
    </location>
</feature>
<feature type="region of interest" description="Disordered" evidence="1">
    <location>
        <begin position="38"/>
        <end position="63"/>
    </location>
</feature>
<feature type="signal peptide" evidence="2">
    <location>
        <begin position="1"/>
        <end position="22"/>
    </location>
</feature>
<dbReference type="AlphaFoldDB" id="A0A7W3M0C6"/>
<dbReference type="EMBL" id="JACJIA010000028">
    <property type="protein sequence ID" value="MBA8957679.1"/>
    <property type="molecule type" value="Genomic_DNA"/>
</dbReference>
<dbReference type="Proteomes" id="UP000572680">
    <property type="component" value="Unassembled WGS sequence"/>
</dbReference>
<evidence type="ECO:0000313" key="4">
    <source>
        <dbReference type="Proteomes" id="UP000572680"/>
    </source>
</evidence>
<organism evidence="3 4">
    <name type="scientific">Actinomadura namibiensis</name>
    <dbReference type="NCBI Taxonomy" id="182080"/>
    <lineage>
        <taxon>Bacteria</taxon>
        <taxon>Bacillati</taxon>
        <taxon>Actinomycetota</taxon>
        <taxon>Actinomycetes</taxon>
        <taxon>Streptosporangiales</taxon>
        <taxon>Thermomonosporaceae</taxon>
        <taxon>Actinomadura</taxon>
    </lineage>
</organism>
<keyword evidence="4" id="KW-1185">Reference proteome</keyword>
<gene>
    <name evidence="3" type="ORF">HNR61_009374</name>
</gene>
<sequence>MKSTRMAALVLGGAAAASLATAAPAAAQTAPNPAQVATAEDGGVQTKGVRKCNGQKTSTGKPYKSGRYIKTTSTITCKRASAGTKIAIQVRLEQYRGVLFWRTKATKEVKKGREAFTVSATAGWKCSGGDPLYRNWTSMRIVSLHSGIDNNHGGKPTERRVTC</sequence>
<name>A0A7W3M0C6_ACTNM</name>
<protein>
    <recommendedName>
        <fullName evidence="5">Secreted protein</fullName>
    </recommendedName>
</protein>